<evidence type="ECO:0000313" key="1">
    <source>
        <dbReference type="EMBL" id="MFB9312129.1"/>
    </source>
</evidence>
<name>A0ABV5K922_9ACTN</name>
<sequence length="69" mass="7634">MEPDVCSSKGCRAPATWQLLWNNPKLHTADRRKVWLACDEHRESLSGFLGARQFLKDVVPHAAGSAADS</sequence>
<proteinExistence type="predicted"/>
<comment type="caution">
    <text evidence="1">The sequence shown here is derived from an EMBL/GenBank/DDBJ whole genome shotgun (WGS) entry which is preliminary data.</text>
</comment>
<evidence type="ECO:0000313" key="2">
    <source>
        <dbReference type="Proteomes" id="UP001589750"/>
    </source>
</evidence>
<dbReference type="Proteomes" id="UP001589750">
    <property type="component" value="Unassembled WGS sequence"/>
</dbReference>
<reference evidence="1 2" key="1">
    <citation type="submission" date="2024-09" db="EMBL/GenBank/DDBJ databases">
        <authorList>
            <person name="Sun Q."/>
            <person name="Mori K."/>
        </authorList>
    </citation>
    <scope>NUCLEOTIDE SEQUENCE [LARGE SCALE GENOMIC DNA]</scope>
    <source>
        <strain evidence="1 2">JCM 9626</strain>
    </source>
</reference>
<gene>
    <name evidence="1" type="ORF">ACFFRI_03640</name>
</gene>
<dbReference type="RefSeq" id="WP_211351123.1">
    <property type="nucleotide sequence ID" value="NZ_JBHMDG010000002.1"/>
</dbReference>
<dbReference type="EMBL" id="JBHMDG010000002">
    <property type="protein sequence ID" value="MFB9312129.1"/>
    <property type="molecule type" value="Genomic_DNA"/>
</dbReference>
<protein>
    <submittedName>
        <fullName evidence="1">Acetone carboxylase</fullName>
    </submittedName>
</protein>
<accession>A0ABV5K922</accession>
<organism evidence="1 2">
    <name type="scientific">Nocardioides plantarum</name>
    <dbReference type="NCBI Taxonomy" id="29299"/>
    <lineage>
        <taxon>Bacteria</taxon>
        <taxon>Bacillati</taxon>
        <taxon>Actinomycetota</taxon>
        <taxon>Actinomycetes</taxon>
        <taxon>Propionibacteriales</taxon>
        <taxon>Nocardioidaceae</taxon>
        <taxon>Nocardioides</taxon>
    </lineage>
</organism>
<keyword evidence="2" id="KW-1185">Reference proteome</keyword>